<proteinExistence type="predicted"/>
<accession>A0ABU7MMS8</accession>
<evidence type="ECO:0000313" key="3">
    <source>
        <dbReference type="EMBL" id="MEE3928366.1"/>
    </source>
</evidence>
<protein>
    <recommendedName>
        <fullName evidence="2">Peptidase M60 domain-containing protein</fullName>
    </recommendedName>
</protein>
<evidence type="ECO:0000259" key="2">
    <source>
        <dbReference type="PROSITE" id="PS51723"/>
    </source>
</evidence>
<organism evidence="3 4">
    <name type="scientific">Mycoplasmopsis ciconiae</name>
    <dbReference type="NCBI Taxonomy" id="561067"/>
    <lineage>
        <taxon>Bacteria</taxon>
        <taxon>Bacillati</taxon>
        <taxon>Mycoplasmatota</taxon>
        <taxon>Mycoplasmoidales</taxon>
        <taxon>Metamycoplasmataceae</taxon>
        <taxon>Mycoplasmopsis</taxon>
    </lineage>
</organism>
<dbReference type="RefSeq" id="WP_330500777.1">
    <property type="nucleotide sequence ID" value="NZ_JAZDWZ010000005.1"/>
</dbReference>
<keyword evidence="1" id="KW-0175">Coiled coil</keyword>
<evidence type="ECO:0000256" key="1">
    <source>
        <dbReference type="SAM" id="Coils"/>
    </source>
</evidence>
<sequence length="981" mass="115102">MWDNGNLIDSDFTIKNAIEMLEYNSNYTNEQNWNEQVQKIKDGLITAPEVSFNSKYFNFFIPFNSNDQIGRVNINNIVYPKDLVDKWNDFLEMSMKWKRSFNVRMFFNYNDDIWGGAAAWNAGNFLYAPIDSGGKFLTGNTSFNFSQWVNYHEINHNFEHQQDPYEIKDHGWTNIVSVGNLSFLNDDTRLRNPYTEKLLWSRNWETLSTPWAALNYRSDWYGLYSLMNYTLGVDNFRNWTLNSGDNRKSWSKNITTKYLSDYFGLNFFYALKQYNKGLSISSTYSRAINFILSVHSYEELEQDIETLKRLIADNEALIAKETNQSKKTSLQNANNTYSTNIQLIQSYLKYSGDLIKENVKQAQEYPAFDIIASSYASGQYLYNSRTNNFEYSADFIAPYQIVAGQPYVFDFKKYTSSLNSDFNIKEIRINSNTSKLGASISINPADDYKITYSYTGKDFDLIDEFDVEIVPGEWDNKPKNYVPYYKFKIKIRNVVNRPGVEIYPSLTNQQVNSPKKPDTALAAVTRFNDFNIQPQEITPFDYDGNLNYFNQNYQLIKFKGWWKAPESGEMKLIGSASEYSRFKMRKWVEASNNRPGRWVFEEIGDNNSKLLNDDKVLAKTNVEKGKWYQFEYQIYTNQDNSRTFRAVYEINGNRYLFTRNTLTDNIETIEPDQNKWDQYLNDNYYFQTRRILDKDSLFNPDEIKKLSKENIISTNEFDFSSPNDPYPRESDVSFLNVVNANSAANKRLEVWNTREYTFVWKFHQPTLINTLKYLNYTNHKQNFPTYIKIFTTINNQPKILYESNIANPDSIQYLRFNPIEVDNISVIARNENPSSGNALVIKGLYLMNDNKPDAILNVNNKNIEFSKGWRITTNDELISRSKINNTSVFTDLEDSSITFNINTEYFEIYGQSNSQPNIIDLYIDDNLVLQNYKLTSSNTKVDNIELLRYFIQNHNHKDHKIKIVNKNNNRFLINFVTYKKD</sequence>
<reference evidence="3" key="1">
    <citation type="submission" date="2024-01" db="EMBL/GenBank/DDBJ databases">
        <title>Genome sequence of Mycoplasma ciconiae type strain DSM 25251.</title>
        <authorList>
            <person name="Spergser J."/>
        </authorList>
    </citation>
    <scope>NUCLEOTIDE SEQUENCE [LARGE SCALE GENOMIC DNA]</scope>
    <source>
        <strain evidence="3">DSM 25251</strain>
    </source>
</reference>
<dbReference type="EMBL" id="JAZDWZ010000005">
    <property type="protein sequence ID" value="MEE3928366.1"/>
    <property type="molecule type" value="Genomic_DNA"/>
</dbReference>
<dbReference type="InterPro" id="IPR031161">
    <property type="entry name" value="Peptidase_M60_dom"/>
</dbReference>
<evidence type="ECO:0000313" key="4">
    <source>
        <dbReference type="Proteomes" id="UP001344817"/>
    </source>
</evidence>
<comment type="caution">
    <text evidence="3">The sequence shown here is derived from an EMBL/GenBank/DDBJ whole genome shotgun (WGS) entry which is preliminary data.</text>
</comment>
<keyword evidence="4" id="KW-1185">Reference proteome</keyword>
<name>A0ABU7MMS8_9BACT</name>
<feature type="domain" description="Peptidase M60" evidence="2">
    <location>
        <begin position="1"/>
        <end position="234"/>
    </location>
</feature>
<feature type="coiled-coil region" evidence="1">
    <location>
        <begin position="297"/>
        <end position="324"/>
    </location>
</feature>
<dbReference type="PROSITE" id="PS51723">
    <property type="entry name" value="PEPTIDASE_M60"/>
    <property type="match status" value="1"/>
</dbReference>
<dbReference type="Proteomes" id="UP001344817">
    <property type="component" value="Unassembled WGS sequence"/>
</dbReference>
<gene>
    <name evidence="3" type="ORF">V2E24_02130</name>
</gene>